<protein>
    <recommendedName>
        <fullName evidence="2">NADP-dependent oxidoreductase domain-containing protein</fullName>
    </recommendedName>
</protein>
<reference evidence="3" key="1">
    <citation type="submission" date="2023-06" db="EMBL/GenBank/DDBJ databases">
        <title>Conoideocrella luteorostrata (Hypocreales: Clavicipitaceae), a potential biocontrol fungus for elongate hemlock scale in United States Christmas tree production areas.</title>
        <authorList>
            <person name="Barrett H."/>
            <person name="Lovett B."/>
            <person name="Macias A.M."/>
            <person name="Stajich J.E."/>
            <person name="Kasson M.T."/>
        </authorList>
    </citation>
    <scope>NUCLEOTIDE SEQUENCE</scope>
    <source>
        <strain evidence="3">ARSEF 14590</strain>
    </source>
</reference>
<keyword evidence="4" id="KW-1185">Reference proteome</keyword>
<dbReference type="InterPro" id="IPR036812">
    <property type="entry name" value="NAD(P)_OxRdtase_dom_sf"/>
</dbReference>
<dbReference type="PANTHER" id="PTHR43147:SF2">
    <property type="entry name" value="NADP-DEPENDENT OXIDOREDUCTASE DOMAIN-CONTAINING PROTEIN"/>
    <property type="match status" value="1"/>
</dbReference>
<organism evidence="3 4">
    <name type="scientific">Conoideocrella luteorostrata</name>
    <dbReference type="NCBI Taxonomy" id="1105319"/>
    <lineage>
        <taxon>Eukaryota</taxon>
        <taxon>Fungi</taxon>
        <taxon>Dikarya</taxon>
        <taxon>Ascomycota</taxon>
        <taxon>Pezizomycotina</taxon>
        <taxon>Sordariomycetes</taxon>
        <taxon>Hypocreomycetidae</taxon>
        <taxon>Hypocreales</taxon>
        <taxon>Clavicipitaceae</taxon>
        <taxon>Conoideocrella</taxon>
    </lineage>
</organism>
<dbReference type="InterPro" id="IPR023210">
    <property type="entry name" value="NADP_OxRdtase_dom"/>
</dbReference>
<dbReference type="Proteomes" id="UP001251528">
    <property type="component" value="Unassembled WGS sequence"/>
</dbReference>
<proteinExistence type="predicted"/>
<evidence type="ECO:0000256" key="1">
    <source>
        <dbReference type="ARBA" id="ARBA00023002"/>
    </source>
</evidence>
<sequence length="487" mass="54190">MSAASSLTHPRNVMDDVLISNPHFVNSTIQGNASWTNSSPLSQALHKFAGDGVQAMQALKESVPERTPKLREDLQALLASFSSSHTYCMNSKLEYPFGRAERQVRDTLQFFFPDAIRQLSSGDGSALDLTLPPEGTVEKFQLGDRQLPRLFNGLWQLCSPAFGAGSPEEQQQSLVKLAKAGLIAADMADHYGDAELVYGDFRNKLPQHIKDQVFASTKWCVFKPIKTIVTTEYVLSAVKERCRRLGGRVDLLQFHWFDYESKEYLQILRELVGISKSHPKLLSAVGLCNFDAEHTEEVCKYMVDQMGEVGIVSNQVQFSPIDTRPLIGVTQVCEKYNLKLLTYGSLCGGLLTEKWLNAPPPDIYSPSNPLNPSQRKYLDMINHWGTWHEFQALLSTLSLLAAKYNVSIPDVASRWVLQQPSVGAILVGTRLGVSDRCADTLKVFGWTLGNTDIMAIDAFAHGKMGEKLSTVYEKIGDCGQEYRGMRA</sequence>
<dbReference type="GO" id="GO:0016491">
    <property type="term" value="F:oxidoreductase activity"/>
    <property type="evidence" value="ECO:0007669"/>
    <property type="project" value="UniProtKB-KW"/>
</dbReference>
<evidence type="ECO:0000313" key="4">
    <source>
        <dbReference type="Proteomes" id="UP001251528"/>
    </source>
</evidence>
<gene>
    <name evidence="3" type="ORF">QQS21_004855</name>
</gene>
<dbReference type="EMBL" id="JASWJB010000074">
    <property type="protein sequence ID" value="KAK2601620.1"/>
    <property type="molecule type" value="Genomic_DNA"/>
</dbReference>
<accession>A0AAJ0FZK6</accession>
<evidence type="ECO:0000313" key="3">
    <source>
        <dbReference type="EMBL" id="KAK2601620.1"/>
    </source>
</evidence>
<comment type="caution">
    <text evidence="3">The sequence shown here is derived from an EMBL/GenBank/DDBJ whole genome shotgun (WGS) entry which is preliminary data.</text>
</comment>
<dbReference type="Gene3D" id="3.20.20.100">
    <property type="entry name" value="NADP-dependent oxidoreductase domain"/>
    <property type="match status" value="1"/>
</dbReference>
<name>A0AAJ0FZK6_9HYPO</name>
<dbReference type="PANTHER" id="PTHR43147">
    <property type="entry name" value="PROTEIN TAS"/>
    <property type="match status" value="1"/>
</dbReference>
<dbReference type="SUPFAM" id="SSF51430">
    <property type="entry name" value="NAD(P)-linked oxidoreductase"/>
    <property type="match status" value="1"/>
</dbReference>
<dbReference type="AlphaFoldDB" id="A0AAJ0FZK6"/>
<dbReference type="Pfam" id="PF00248">
    <property type="entry name" value="Aldo_ket_red"/>
    <property type="match status" value="1"/>
</dbReference>
<keyword evidence="1" id="KW-0560">Oxidoreductase</keyword>
<evidence type="ECO:0000259" key="2">
    <source>
        <dbReference type="Pfam" id="PF00248"/>
    </source>
</evidence>
<feature type="domain" description="NADP-dependent oxidoreductase" evidence="2">
    <location>
        <begin position="150"/>
        <end position="459"/>
    </location>
</feature>